<name>A0ABT4TH20_9ACTN</name>
<proteinExistence type="predicted"/>
<sequence>MAVRDRITDTEWSLLTPLMPVGAGGGEAQGDLRRVVEAVLERLRTGCPWHELGGTTAEGEAAAEWYRRWSADGTWQRIADRLRIDPATGRSLLDRPQVDAACAVRPAPAAVWMGARCALRRAHRRHGGPR</sequence>
<reference evidence="2" key="1">
    <citation type="submission" date="2023-01" db="EMBL/GenBank/DDBJ databases">
        <title>Draft genome sequence of Nocardiopsis sp. LSu2-4 isolated from halophytes.</title>
        <authorList>
            <person name="Duangmal K."/>
            <person name="Chantavorakit T."/>
        </authorList>
    </citation>
    <scope>NUCLEOTIDE SEQUENCE</scope>
    <source>
        <strain evidence="2">LSu2-4</strain>
    </source>
</reference>
<organism evidence="2 3">
    <name type="scientific">Nocardiopsis suaedae</name>
    <dbReference type="NCBI Taxonomy" id="3018444"/>
    <lineage>
        <taxon>Bacteria</taxon>
        <taxon>Bacillati</taxon>
        <taxon>Actinomycetota</taxon>
        <taxon>Actinomycetes</taxon>
        <taxon>Streptosporangiales</taxon>
        <taxon>Nocardiopsidaceae</taxon>
        <taxon>Nocardiopsis</taxon>
    </lineage>
</organism>
<evidence type="ECO:0000313" key="2">
    <source>
        <dbReference type="EMBL" id="MDA2803955.1"/>
    </source>
</evidence>
<protein>
    <submittedName>
        <fullName evidence="2">Transposase</fullName>
    </submittedName>
</protein>
<dbReference type="PANTHER" id="PTHR46637:SF1">
    <property type="entry name" value="BLL5188 PROTEIN"/>
    <property type="match status" value="1"/>
</dbReference>
<dbReference type="Pfam" id="PF13340">
    <property type="entry name" value="DUF4096"/>
    <property type="match status" value="1"/>
</dbReference>
<dbReference type="Proteomes" id="UP001165685">
    <property type="component" value="Unassembled WGS sequence"/>
</dbReference>
<feature type="domain" description="Insertion element IS402-like" evidence="1">
    <location>
        <begin position="7"/>
        <end position="78"/>
    </location>
</feature>
<keyword evidence="3" id="KW-1185">Reference proteome</keyword>
<evidence type="ECO:0000259" key="1">
    <source>
        <dbReference type="Pfam" id="PF13340"/>
    </source>
</evidence>
<evidence type="ECO:0000313" key="3">
    <source>
        <dbReference type="Proteomes" id="UP001165685"/>
    </source>
</evidence>
<comment type="caution">
    <text evidence="2">The sequence shown here is derived from an EMBL/GenBank/DDBJ whole genome shotgun (WGS) entry which is preliminary data.</text>
</comment>
<dbReference type="EMBL" id="JAQFWP010000007">
    <property type="protein sequence ID" value="MDA2803955.1"/>
    <property type="molecule type" value="Genomic_DNA"/>
</dbReference>
<accession>A0ABT4TH20</accession>
<dbReference type="PANTHER" id="PTHR46637">
    <property type="entry name" value="TIS1421-TRANSPOSASE PROTEIN A"/>
    <property type="match status" value="1"/>
</dbReference>
<dbReference type="InterPro" id="IPR052909">
    <property type="entry name" value="Transposase_6_like"/>
</dbReference>
<dbReference type="RefSeq" id="WP_270676443.1">
    <property type="nucleotide sequence ID" value="NZ_JAQFWP010000007.1"/>
</dbReference>
<gene>
    <name evidence="2" type="ORF">O4U47_05485</name>
</gene>
<dbReference type="InterPro" id="IPR025161">
    <property type="entry name" value="IS402-like_dom"/>
</dbReference>